<keyword evidence="3" id="KW-0969">Cilium</keyword>
<evidence type="ECO:0000313" key="4">
    <source>
        <dbReference type="Proteomes" id="UP000199527"/>
    </source>
</evidence>
<feature type="compositionally biased region" description="Low complexity" evidence="1">
    <location>
        <begin position="393"/>
        <end position="407"/>
    </location>
</feature>
<feature type="compositionally biased region" description="Low complexity" evidence="1">
    <location>
        <begin position="426"/>
        <end position="439"/>
    </location>
</feature>
<feature type="compositionally biased region" description="Polar residues" evidence="1">
    <location>
        <begin position="1"/>
        <end position="12"/>
    </location>
</feature>
<dbReference type="AlphaFoldDB" id="A0A1G8YWJ3"/>
<gene>
    <name evidence="3" type="ORF">SAMN04488540_11853</name>
</gene>
<evidence type="ECO:0000259" key="2">
    <source>
        <dbReference type="Pfam" id="PF02120"/>
    </source>
</evidence>
<feature type="compositionally biased region" description="Polar residues" evidence="1">
    <location>
        <begin position="316"/>
        <end position="334"/>
    </location>
</feature>
<feature type="region of interest" description="Disordered" evidence="1">
    <location>
        <begin position="618"/>
        <end position="644"/>
    </location>
</feature>
<accession>A0A1G8YWJ3</accession>
<feature type="compositionally biased region" description="Polar residues" evidence="1">
    <location>
        <begin position="54"/>
        <end position="68"/>
    </location>
</feature>
<keyword evidence="4" id="KW-1185">Reference proteome</keyword>
<sequence>MDARLNVNTSPSVLGPASTPAGEAQGEGFGAALTSASQQQSGDSAAPSQAPVVTESSPTESGVKSPSQPGEPKAQPPVDASVAKADDTAPEASDDSDNGNLAKVAEEQASTQSGKESFIAANPLQPGRQQPASTGAKEIHARVDDDEPAVAKDTHVSGDDRKDDLPASGQSQPSQRAAADSKSADGAAENTAASDGARAVDVLVTPAAKAAAQPSVPEAQPTATGGQGAKETAAVAAVAIESSARATGAEADTASTSATKVDVVLSQPGPGAQVVGSGGDSKGTPSPFAGLAQAEPAGQPASPQEAEAGDGPQLQAAMSTAKTGEPHSTATAAQPLTGRPAQATKAAAAVSAQAASGVDSAAAPQAKGQSAGHGEGDAPAPAPVSGDKANGELLAQLQGLKQAQDKLSSAPKGRMTALTPAAEGGTTSTATPPQPTATDAEADPLSKWVNEMVKTDGSVSGGRTAATLTSEAAVPTPESMLANSAAAVEAAEAAELELDPQLRLHQARTPEARVQAHQQLQQDPAAALRQPVAAERMAPELRERMMMMINSRTSQAEIRLDPPELGALQVKIQMNGDQAQVQMHAAQAQTRELVEQALPRLREMLAQQGITLADTHISHGGGGQTGNEAGNGQGQGGQQGFGEGMVEASDDTLATVQQMTGRNADGGIDYYA</sequence>
<feature type="compositionally biased region" description="Acidic residues" evidence="1">
    <location>
        <begin position="88"/>
        <end position="97"/>
    </location>
</feature>
<dbReference type="RefSeq" id="WP_090367506.1">
    <property type="nucleotide sequence ID" value="NZ_FNEM01000018.1"/>
</dbReference>
<feature type="compositionally biased region" description="Basic and acidic residues" evidence="1">
    <location>
        <begin position="137"/>
        <end position="165"/>
    </location>
</feature>
<dbReference type="CDD" id="cd17470">
    <property type="entry name" value="T3SS_Flik_C"/>
    <property type="match status" value="1"/>
</dbReference>
<protein>
    <submittedName>
        <fullName evidence="3">Flagellar hook-length control protein FliK</fullName>
    </submittedName>
</protein>
<proteinExistence type="predicted"/>
<keyword evidence="3" id="KW-0966">Cell projection</keyword>
<feature type="compositionally biased region" description="Gly residues" evidence="1">
    <location>
        <begin position="619"/>
        <end position="643"/>
    </location>
</feature>
<dbReference type="Pfam" id="PF02120">
    <property type="entry name" value="Flg_hook"/>
    <property type="match status" value="1"/>
</dbReference>
<reference evidence="4" key="1">
    <citation type="submission" date="2016-10" db="EMBL/GenBank/DDBJ databases">
        <authorList>
            <person name="Varghese N."/>
            <person name="Submissions S."/>
        </authorList>
    </citation>
    <scope>NUCLEOTIDE SEQUENCE [LARGE SCALE GENOMIC DNA]</scope>
    <source>
        <strain evidence="4">DSM 23317</strain>
    </source>
</reference>
<dbReference type="InterPro" id="IPR038610">
    <property type="entry name" value="FliK-like_C_sf"/>
</dbReference>
<dbReference type="EMBL" id="FNEM01000018">
    <property type="protein sequence ID" value="SDK06784.1"/>
    <property type="molecule type" value="Genomic_DNA"/>
</dbReference>
<dbReference type="Proteomes" id="UP000199527">
    <property type="component" value="Unassembled WGS sequence"/>
</dbReference>
<dbReference type="PANTHER" id="PTHR37533">
    <property type="entry name" value="FLAGELLAR HOOK-LENGTH CONTROL PROTEIN"/>
    <property type="match status" value="1"/>
</dbReference>
<dbReference type="PANTHER" id="PTHR37533:SF2">
    <property type="entry name" value="FLAGELLAR HOOK-LENGTH CONTROL PROTEIN"/>
    <property type="match status" value="1"/>
</dbReference>
<feature type="compositionally biased region" description="Low complexity" evidence="1">
    <location>
        <begin position="177"/>
        <end position="188"/>
    </location>
</feature>
<evidence type="ECO:0000256" key="1">
    <source>
        <dbReference type="SAM" id="MobiDB-lite"/>
    </source>
</evidence>
<dbReference type="InterPro" id="IPR052563">
    <property type="entry name" value="FliK"/>
</dbReference>
<keyword evidence="3" id="KW-0282">Flagellum</keyword>
<feature type="compositionally biased region" description="Low complexity" evidence="1">
    <location>
        <begin position="21"/>
        <end position="50"/>
    </location>
</feature>
<dbReference type="OrthoDB" id="1792985at2"/>
<feature type="domain" description="Flagellar hook-length control protein-like C-terminal" evidence="2">
    <location>
        <begin position="543"/>
        <end position="624"/>
    </location>
</feature>
<feature type="region of interest" description="Disordered" evidence="1">
    <location>
        <begin position="1"/>
        <end position="196"/>
    </location>
</feature>
<dbReference type="InterPro" id="IPR021136">
    <property type="entry name" value="Flagellar_hook_control-like_C"/>
</dbReference>
<feature type="region of interest" description="Disordered" evidence="1">
    <location>
        <begin position="208"/>
        <end position="443"/>
    </location>
</feature>
<dbReference type="Gene3D" id="3.30.750.140">
    <property type="match status" value="1"/>
</dbReference>
<feature type="compositionally biased region" description="Low complexity" evidence="1">
    <location>
        <begin position="341"/>
        <end position="366"/>
    </location>
</feature>
<evidence type="ECO:0000313" key="3">
    <source>
        <dbReference type="EMBL" id="SDK06784.1"/>
    </source>
</evidence>
<name>A0A1G8YWJ3_9GAMM</name>
<feature type="compositionally biased region" description="Low complexity" evidence="1">
    <location>
        <begin position="229"/>
        <end position="247"/>
    </location>
</feature>
<organism evidence="3 4">
    <name type="scientific">Ferrimonas sediminum</name>
    <dbReference type="NCBI Taxonomy" id="718193"/>
    <lineage>
        <taxon>Bacteria</taxon>
        <taxon>Pseudomonadati</taxon>
        <taxon>Pseudomonadota</taxon>
        <taxon>Gammaproteobacteria</taxon>
        <taxon>Alteromonadales</taxon>
        <taxon>Ferrimonadaceae</taxon>
        <taxon>Ferrimonas</taxon>
    </lineage>
</organism>